<dbReference type="GO" id="GO:0005874">
    <property type="term" value="C:microtubule"/>
    <property type="evidence" value="ECO:0007669"/>
    <property type="project" value="UniProtKB-KW"/>
</dbReference>
<keyword evidence="16" id="KW-0137">Centromere</keyword>
<dbReference type="EMBL" id="KE148154">
    <property type="protein sequence ID" value="EPE05980.1"/>
    <property type="molecule type" value="Genomic_DNA"/>
</dbReference>
<dbReference type="GO" id="GO:0042729">
    <property type="term" value="C:DASH complex"/>
    <property type="evidence" value="ECO:0007669"/>
    <property type="project" value="InterPro"/>
</dbReference>
<keyword evidence="14" id="KW-0539">Nucleus</keyword>
<comment type="subcellular location">
    <subcellularLocation>
        <location evidence="3">Chromosome</location>
        <location evidence="3">Centromere</location>
        <location evidence="3">Kinetochore</location>
    </subcellularLocation>
    <subcellularLocation>
        <location evidence="2">Cytoplasm</location>
        <location evidence="2">Cytoskeleton</location>
        <location evidence="2">Spindle</location>
    </subcellularLocation>
    <subcellularLocation>
        <location evidence="1">Nucleus</location>
    </subcellularLocation>
</comment>
<evidence type="ECO:0000256" key="3">
    <source>
        <dbReference type="ARBA" id="ARBA00004629"/>
    </source>
</evidence>
<keyword evidence="6" id="KW-0963">Cytoplasm</keyword>
<gene>
    <name evidence="20" type="ORF">F503_02809</name>
</gene>
<keyword evidence="7" id="KW-0132">Cell division</keyword>
<keyword evidence="10" id="KW-0159">Chromosome partition</keyword>
<dbReference type="OrthoDB" id="5599235at2759"/>
<evidence type="ECO:0000256" key="17">
    <source>
        <dbReference type="ARBA" id="ARBA00044152"/>
    </source>
</evidence>
<keyword evidence="8" id="KW-0493">Microtubule</keyword>
<evidence type="ECO:0000256" key="16">
    <source>
        <dbReference type="ARBA" id="ARBA00023328"/>
    </source>
</evidence>
<keyword evidence="12" id="KW-0175">Coiled coil</keyword>
<evidence type="ECO:0000256" key="19">
    <source>
        <dbReference type="SAM" id="MobiDB-lite"/>
    </source>
</evidence>
<dbReference type="PANTHER" id="PTHR28216">
    <property type="entry name" value="DASH COMPLEX SUBUNIT DUO1"/>
    <property type="match status" value="1"/>
</dbReference>
<dbReference type="OMA" id="QWQGASQ"/>
<evidence type="ECO:0000256" key="2">
    <source>
        <dbReference type="ARBA" id="ARBA00004186"/>
    </source>
</evidence>
<accession>S3CYI3</accession>
<feature type="region of interest" description="Disordered" evidence="19">
    <location>
        <begin position="1"/>
        <end position="65"/>
    </location>
</feature>
<feature type="compositionally biased region" description="Low complexity" evidence="19">
    <location>
        <begin position="34"/>
        <end position="54"/>
    </location>
</feature>
<dbReference type="GO" id="GO:0007059">
    <property type="term" value="P:chromosome segregation"/>
    <property type="evidence" value="ECO:0007669"/>
    <property type="project" value="UniProtKB-KW"/>
</dbReference>
<evidence type="ECO:0000256" key="8">
    <source>
        <dbReference type="ARBA" id="ARBA00022701"/>
    </source>
</evidence>
<reference evidence="20 21" key="1">
    <citation type="journal article" date="2013" name="BMC Genomics">
        <title>The genome and transcriptome of the pine saprophyte Ophiostoma piceae, and a comparison with the bark beetle-associated pine pathogen Grosmannia clavigera.</title>
        <authorList>
            <person name="Haridas S."/>
            <person name="Wang Y."/>
            <person name="Lim L."/>
            <person name="Massoumi Alamouti S."/>
            <person name="Jackman S."/>
            <person name="Docking R."/>
            <person name="Robertson G."/>
            <person name="Birol I."/>
            <person name="Bohlmann J."/>
            <person name="Breuil C."/>
        </authorList>
    </citation>
    <scope>NUCLEOTIDE SEQUENCE [LARGE SCALE GENOMIC DNA]</scope>
    <source>
        <strain evidence="20 21">UAMH 11346</strain>
    </source>
</reference>
<keyword evidence="5" id="KW-0158">Chromosome</keyword>
<evidence type="ECO:0000313" key="20">
    <source>
        <dbReference type="EMBL" id="EPE05980.1"/>
    </source>
</evidence>
<protein>
    <recommendedName>
        <fullName evidence="17">DASH complex subunit DUO1</fullName>
    </recommendedName>
    <alternativeName>
        <fullName evidence="18">Outer kinetochore protein DUO1</fullName>
    </alternativeName>
</protein>
<dbReference type="STRING" id="1262450.S3CYI3"/>
<keyword evidence="13" id="KW-0206">Cytoskeleton</keyword>
<feature type="compositionally biased region" description="Polar residues" evidence="19">
    <location>
        <begin position="1"/>
        <end position="11"/>
    </location>
</feature>
<evidence type="ECO:0000256" key="5">
    <source>
        <dbReference type="ARBA" id="ARBA00022454"/>
    </source>
</evidence>
<dbReference type="eggNOG" id="ENOG502SCC0">
    <property type="taxonomic scope" value="Eukaryota"/>
</dbReference>
<evidence type="ECO:0000313" key="21">
    <source>
        <dbReference type="Proteomes" id="UP000016923"/>
    </source>
</evidence>
<feature type="compositionally biased region" description="Low complexity" evidence="19">
    <location>
        <begin position="187"/>
        <end position="197"/>
    </location>
</feature>
<sequence>MDSSDLFSSSPVKEPEPYYPFASRGREAGRNLDSQPHTPKTPTSPKTPTTQQTQRPGSVPPPTAFDTEEARDAALQRELDGVRQINKVIEGVIGTLEQSRGNMKTVAQTVGNASALLSTWTRLLSQTEHNQRLLLDPQWKGATNDLAELEAEEVHRQQEAERRAAEAERRAAETKRKAEEEERRRTAGTSTSTTTGRGLRGGLRGTRVSRTVYGSTRGVGTRGASTSGSTTFSGLTRSSSTRTGTSSTAGGTGTYGSARSGSNIGRGFGAARGTRGSTSGRGTR</sequence>
<feature type="compositionally biased region" description="Low complexity" evidence="19">
    <location>
        <begin position="205"/>
        <end position="262"/>
    </location>
</feature>
<evidence type="ECO:0000256" key="11">
    <source>
        <dbReference type="ARBA" id="ARBA00022838"/>
    </source>
</evidence>
<evidence type="ECO:0000256" key="1">
    <source>
        <dbReference type="ARBA" id="ARBA00004123"/>
    </source>
</evidence>
<proteinExistence type="inferred from homology"/>
<dbReference type="AlphaFoldDB" id="S3CYI3"/>
<dbReference type="GO" id="GO:0000278">
    <property type="term" value="P:mitotic cell cycle"/>
    <property type="evidence" value="ECO:0007669"/>
    <property type="project" value="InterPro"/>
</dbReference>
<feature type="compositionally biased region" description="Basic and acidic residues" evidence="19">
    <location>
        <begin position="156"/>
        <end position="185"/>
    </location>
</feature>
<evidence type="ECO:0000256" key="15">
    <source>
        <dbReference type="ARBA" id="ARBA00023306"/>
    </source>
</evidence>
<evidence type="ECO:0000256" key="12">
    <source>
        <dbReference type="ARBA" id="ARBA00023054"/>
    </source>
</evidence>
<dbReference type="Proteomes" id="UP000016923">
    <property type="component" value="Unassembled WGS sequence"/>
</dbReference>
<feature type="compositionally biased region" description="Low complexity" evidence="19">
    <location>
        <begin position="271"/>
        <end position="284"/>
    </location>
</feature>
<evidence type="ECO:0000256" key="7">
    <source>
        <dbReference type="ARBA" id="ARBA00022618"/>
    </source>
</evidence>
<dbReference type="VEuPathDB" id="FungiDB:F503_02809"/>
<keyword evidence="21" id="KW-1185">Reference proteome</keyword>
<name>S3CYI3_OPHP1</name>
<dbReference type="GO" id="GO:0072686">
    <property type="term" value="C:mitotic spindle"/>
    <property type="evidence" value="ECO:0007669"/>
    <property type="project" value="InterPro"/>
</dbReference>
<dbReference type="PANTHER" id="PTHR28216:SF1">
    <property type="entry name" value="DASH COMPLEX SUBUNIT DUO1"/>
    <property type="match status" value="1"/>
</dbReference>
<evidence type="ECO:0000256" key="9">
    <source>
        <dbReference type="ARBA" id="ARBA00022776"/>
    </source>
</evidence>
<dbReference type="InterPro" id="IPR013960">
    <property type="entry name" value="DASH_Duo1"/>
</dbReference>
<dbReference type="HOGENOM" id="CLU_074400_2_0_1"/>
<organism evidence="20 21">
    <name type="scientific">Ophiostoma piceae (strain UAMH 11346)</name>
    <name type="common">Sap stain fungus</name>
    <dbReference type="NCBI Taxonomy" id="1262450"/>
    <lineage>
        <taxon>Eukaryota</taxon>
        <taxon>Fungi</taxon>
        <taxon>Dikarya</taxon>
        <taxon>Ascomycota</taxon>
        <taxon>Pezizomycotina</taxon>
        <taxon>Sordariomycetes</taxon>
        <taxon>Sordariomycetidae</taxon>
        <taxon>Ophiostomatales</taxon>
        <taxon>Ophiostomataceae</taxon>
        <taxon>Ophiostoma</taxon>
    </lineage>
</organism>
<evidence type="ECO:0000256" key="4">
    <source>
        <dbReference type="ARBA" id="ARBA00005366"/>
    </source>
</evidence>
<dbReference type="Pfam" id="PF08651">
    <property type="entry name" value="DASH_Duo1"/>
    <property type="match status" value="1"/>
</dbReference>
<evidence type="ECO:0000256" key="14">
    <source>
        <dbReference type="ARBA" id="ARBA00023242"/>
    </source>
</evidence>
<evidence type="ECO:0000256" key="6">
    <source>
        <dbReference type="ARBA" id="ARBA00022490"/>
    </source>
</evidence>
<dbReference type="GO" id="GO:0051301">
    <property type="term" value="P:cell division"/>
    <property type="evidence" value="ECO:0007669"/>
    <property type="project" value="UniProtKB-KW"/>
</dbReference>
<keyword evidence="11" id="KW-0995">Kinetochore</keyword>
<evidence type="ECO:0000256" key="13">
    <source>
        <dbReference type="ARBA" id="ARBA00023212"/>
    </source>
</evidence>
<comment type="similarity">
    <text evidence="4">Belongs to the DASH complex DUO1 family.</text>
</comment>
<evidence type="ECO:0000256" key="18">
    <source>
        <dbReference type="ARBA" id="ARBA00044358"/>
    </source>
</evidence>
<feature type="region of interest" description="Disordered" evidence="19">
    <location>
        <begin position="156"/>
        <end position="284"/>
    </location>
</feature>
<evidence type="ECO:0000256" key="10">
    <source>
        <dbReference type="ARBA" id="ARBA00022829"/>
    </source>
</evidence>
<keyword evidence="15" id="KW-0131">Cell cycle</keyword>
<keyword evidence="9" id="KW-0498">Mitosis</keyword>